<dbReference type="AlphaFoldDB" id="A0A0E9TMB4"/>
<accession>A0A0E9TMB4</accession>
<sequence length="28" mass="3493">MEQKKQFYILFLIFQTADMFCFSTNREI</sequence>
<name>A0A0E9TMB4_ANGAN</name>
<reference evidence="1" key="1">
    <citation type="submission" date="2014-11" db="EMBL/GenBank/DDBJ databases">
        <authorList>
            <person name="Amaro Gonzalez C."/>
        </authorList>
    </citation>
    <scope>NUCLEOTIDE SEQUENCE</scope>
</reference>
<evidence type="ECO:0000313" key="1">
    <source>
        <dbReference type="EMBL" id="JAH53873.1"/>
    </source>
</evidence>
<dbReference type="EMBL" id="GBXM01054704">
    <property type="protein sequence ID" value="JAH53873.1"/>
    <property type="molecule type" value="Transcribed_RNA"/>
</dbReference>
<organism evidence="1">
    <name type="scientific">Anguilla anguilla</name>
    <name type="common">European freshwater eel</name>
    <name type="synonym">Muraena anguilla</name>
    <dbReference type="NCBI Taxonomy" id="7936"/>
    <lineage>
        <taxon>Eukaryota</taxon>
        <taxon>Metazoa</taxon>
        <taxon>Chordata</taxon>
        <taxon>Craniata</taxon>
        <taxon>Vertebrata</taxon>
        <taxon>Euteleostomi</taxon>
        <taxon>Actinopterygii</taxon>
        <taxon>Neopterygii</taxon>
        <taxon>Teleostei</taxon>
        <taxon>Anguilliformes</taxon>
        <taxon>Anguillidae</taxon>
        <taxon>Anguilla</taxon>
    </lineage>
</organism>
<reference evidence="1" key="2">
    <citation type="journal article" date="2015" name="Fish Shellfish Immunol.">
        <title>Early steps in the European eel (Anguilla anguilla)-Vibrio vulnificus interaction in the gills: Role of the RtxA13 toxin.</title>
        <authorList>
            <person name="Callol A."/>
            <person name="Pajuelo D."/>
            <person name="Ebbesson L."/>
            <person name="Teles M."/>
            <person name="MacKenzie S."/>
            <person name="Amaro C."/>
        </authorList>
    </citation>
    <scope>NUCLEOTIDE SEQUENCE</scope>
</reference>
<proteinExistence type="predicted"/>
<protein>
    <submittedName>
        <fullName evidence="1">Uncharacterized protein</fullName>
    </submittedName>
</protein>